<accession>A0ABT0UUV4</accession>
<feature type="region of interest" description="Disordered" evidence="1">
    <location>
        <begin position="1"/>
        <end position="39"/>
    </location>
</feature>
<proteinExistence type="predicted"/>
<gene>
    <name evidence="2" type="ORF">NBG84_22205</name>
</gene>
<evidence type="ECO:0000313" key="3">
    <source>
        <dbReference type="Proteomes" id="UP001431429"/>
    </source>
</evidence>
<dbReference type="Proteomes" id="UP001431429">
    <property type="component" value="Unassembled WGS sequence"/>
</dbReference>
<dbReference type="RefSeq" id="WP_250921311.1">
    <property type="nucleotide sequence ID" value="NZ_JAMQAW010000028.1"/>
</dbReference>
<evidence type="ECO:0000313" key="2">
    <source>
        <dbReference type="EMBL" id="MCM2390971.1"/>
    </source>
</evidence>
<keyword evidence="3" id="KW-1185">Reference proteome</keyword>
<feature type="region of interest" description="Disordered" evidence="1">
    <location>
        <begin position="403"/>
        <end position="432"/>
    </location>
</feature>
<feature type="compositionally biased region" description="Basic and acidic residues" evidence="1">
    <location>
        <begin position="10"/>
        <end position="27"/>
    </location>
</feature>
<protein>
    <submittedName>
        <fullName evidence="2">Uncharacterized protein</fullName>
    </submittedName>
</protein>
<evidence type="ECO:0000256" key="1">
    <source>
        <dbReference type="SAM" id="MobiDB-lite"/>
    </source>
</evidence>
<dbReference type="EMBL" id="JAMQAW010000028">
    <property type="protein sequence ID" value="MCM2390971.1"/>
    <property type="molecule type" value="Genomic_DNA"/>
</dbReference>
<sequence>MPRIGLPVGVEEKCAHRSKRESQHYAREPQVPKQKVTAKRRRRAAWESLNQRQQMFLEITYHLDQQAEAIHRAAGASMNFDRRPASEWRRIDFGHDPGNRELYGLTEMQQRLERAGLHNKGNGSTLTVLENRRLIVRSIRPTTFGVMVTVKLTFEGRAVYRAGNNIGPVTSKSTVELTDRSWEVLAKLWVQDQQEKALTWGYSTTIEHVLINRHNLAERVFGGYRLTESGQTYYRRHWSEYASAYPEVKAPHPDGLLAWPEAVDIELRRAGLRYDRFAEAWTRTVSLRDGVTEATLLSSSTEPSDAESELASLAAEWCSFDADTAVRRARLADAHLAKLENLARTAAWTYASLAGAAFAAAVDRTPPQDALSQATQECSEMPVLPVTALDYIDTAVAALRAAVTGEPPPGQGPRKLPACEPRAAVDTSKPPGGEMVAYAGFLRRQIAGGTLQRKLHAESLPSPN</sequence>
<reference evidence="2" key="1">
    <citation type="submission" date="2022-06" db="EMBL/GenBank/DDBJ databases">
        <title>Genome public.</title>
        <authorList>
            <person name="Sun Q."/>
        </authorList>
    </citation>
    <scope>NUCLEOTIDE SEQUENCE</scope>
    <source>
        <strain evidence="2">CWNU-1</strain>
    </source>
</reference>
<name>A0ABT0UUV4_9ACTN</name>
<comment type="caution">
    <text evidence="2">The sequence shown here is derived from an EMBL/GenBank/DDBJ whole genome shotgun (WGS) entry which is preliminary data.</text>
</comment>
<organism evidence="2 3">
    <name type="scientific">Streptomyces albipurpureus</name>
    <dbReference type="NCBI Taxonomy" id="2897419"/>
    <lineage>
        <taxon>Bacteria</taxon>
        <taxon>Bacillati</taxon>
        <taxon>Actinomycetota</taxon>
        <taxon>Actinomycetes</taxon>
        <taxon>Kitasatosporales</taxon>
        <taxon>Streptomycetaceae</taxon>
        <taxon>Streptomyces</taxon>
    </lineage>
</organism>